<dbReference type="AlphaFoldDB" id="A0A7W3LQJ8"/>
<dbReference type="PANTHER" id="PTHR43794:SF11">
    <property type="entry name" value="AMIDOHYDROLASE-RELATED DOMAIN-CONTAINING PROTEIN"/>
    <property type="match status" value="1"/>
</dbReference>
<evidence type="ECO:0000313" key="3">
    <source>
        <dbReference type="EMBL" id="MBA8952521.1"/>
    </source>
</evidence>
<dbReference type="GO" id="GO:0050270">
    <property type="term" value="F:S-adenosylhomocysteine deaminase activity"/>
    <property type="evidence" value="ECO:0007669"/>
    <property type="project" value="UniProtKB-EC"/>
</dbReference>
<protein>
    <submittedName>
        <fullName evidence="3">5-methylthioadenosine/S-adenosylhomocysteine deaminase</fullName>
        <ecNumber evidence="3">3.5.4.28</ecNumber>
        <ecNumber evidence="3">3.5.4.31</ecNumber>
    </submittedName>
</protein>
<dbReference type="EC" id="3.5.4.28" evidence="3"/>
<evidence type="ECO:0000313" key="4">
    <source>
        <dbReference type="Proteomes" id="UP000572680"/>
    </source>
</evidence>
<name>A0A7W3LQJ8_ACTNM</name>
<dbReference type="RefSeq" id="WP_182844809.1">
    <property type="nucleotide sequence ID" value="NZ_BAAALP010000005.1"/>
</dbReference>
<dbReference type="SUPFAM" id="SSF51338">
    <property type="entry name" value="Composite domain of metallo-dependent hydrolases"/>
    <property type="match status" value="1"/>
</dbReference>
<dbReference type="Gene3D" id="2.30.40.10">
    <property type="entry name" value="Urease, subunit C, domain 1"/>
    <property type="match status" value="1"/>
</dbReference>
<dbReference type="InterPro" id="IPR032466">
    <property type="entry name" value="Metal_Hydrolase"/>
</dbReference>
<sequence>MTSTAPTMIRDVTVWTQGRWIGGQDVRLRDGRVTAVEPHGTGPAAGEVLDGGGGHLIPGLVNTHTHLHQAVMRGIAEGEPLIRWLRYVAEGTVALTPEQAYVAAAAASLEALRSGTTALVEHMWPHPSRAVHDAILQALADTGIRALVCRGVADRGDATRRWGFEPRLMEPLGEVFAHIDALADRTAGSRIRMGVAVPNPRSLTPRGLRAVRAFAGERGMTASIHLLETATDEDMCREHAGTGAVAYLEESGFLWDRLLAVHCCALDAEGRRVLAGRGVGVSYNPLSNMRLGSGVAPVPAMLEAGIRVGLGVDGAASNDTQDALETMRMGAYLQRAVHGRSDLLGFADMLDLATNGANAVLGLEERPDGVVPGVRADLVLLRFDRDLGCVPVLDPGATLLTTGSARTVDTVLVDGEVLVADGRSTRVDEKELIARAVAAAPDPSLLEGPPR</sequence>
<comment type="caution">
    <text evidence="3">The sequence shown here is derived from an EMBL/GenBank/DDBJ whole genome shotgun (WGS) entry which is preliminary data.</text>
</comment>
<keyword evidence="4" id="KW-1185">Reference proteome</keyword>
<dbReference type="Gene3D" id="3.20.20.140">
    <property type="entry name" value="Metal-dependent hydrolases"/>
    <property type="match status" value="1"/>
</dbReference>
<organism evidence="3 4">
    <name type="scientific">Actinomadura namibiensis</name>
    <dbReference type="NCBI Taxonomy" id="182080"/>
    <lineage>
        <taxon>Bacteria</taxon>
        <taxon>Bacillati</taxon>
        <taxon>Actinomycetota</taxon>
        <taxon>Actinomycetes</taxon>
        <taxon>Streptosporangiales</taxon>
        <taxon>Thermomonosporaceae</taxon>
        <taxon>Actinomadura</taxon>
    </lineage>
</organism>
<feature type="domain" description="Amidohydrolase-related" evidence="2">
    <location>
        <begin position="56"/>
        <end position="417"/>
    </location>
</feature>
<gene>
    <name evidence="3" type="ORF">HNR61_004167</name>
</gene>
<evidence type="ECO:0000256" key="1">
    <source>
        <dbReference type="ARBA" id="ARBA00022801"/>
    </source>
</evidence>
<reference evidence="3 4" key="1">
    <citation type="submission" date="2020-08" db="EMBL/GenBank/DDBJ databases">
        <title>Genomic Encyclopedia of Type Strains, Phase IV (KMG-IV): sequencing the most valuable type-strain genomes for metagenomic binning, comparative biology and taxonomic classification.</title>
        <authorList>
            <person name="Goeker M."/>
        </authorList>
    </citation>
    <scope>NUCLEOTIDE SEQUENCE [LARGE SCALE GENOMIC DNA]</scope>
    <source>
        <strain evidence="3 4">DSM 44197</strain>
    </source>
</reference>
<dbReference type="Proteomes" id="UP000572680">
    <property type="component" value="Unassembled WGS sequence"/>
</dbReference>
<dbReference type="InterPro" id="IPR006680">
    <property type="entry name" value="Amidohydro-rel"/>
</dbReference>
<dbReference type="EC" id="3.5.4.31" evidence="3"/>
<dbReference type="Pfam" id="PF01979">
    <property type="entry name" value="Amidohydro_1"/>
    <property type="match status" value="1"/>
</dbReference>
<dbReference type="InterPro" id="IPR050287">
    <property type="entry name" value="MTA/SAH_deaminase"/>
</dbReference>
<dbReference type="EMBL" id="JACJIA010000005">
    <property type="protein sequence ID" value="MBA8952521.1"/>
    <property type="molecule type" value="Genomic_DNA"/>
</dbReference>
<accession>A0A7W3LQJ8</accession>
<proteinExistence type="predicted"/>
<dbReference type="SUPFAM" id="SSF51556">
    <property type="entry name" value="Metallo-dependent hydrolases"/>
    <property type="match status" value="1"/>
</dbReference>
<dbReference type="PANTHER" id="PTHR43794">
    <property type="entry name" value="AMINOHYDROLASE SSNA-RELATED"/>
    <property type="match status" value="1"/>
</dbReference>
<evidence type="ECO:0000259" key="2">
    <source>
        <dbReference type="Pfam" id="PF01979"/>
    </source>
</evidence>
<keyword evidence="1 3" id="KW-0378">Hydrolase</keyword>
<dbReference type="GO" id="GO:0090614">
    <property type="term" value="F:5'-methylthioadenosine deaminase activity"/>
    <property type="evidence" value="ECO:0007669"/>
    <property type="project" value="UniProtKB-EC"/>
</dbReference>
<dbReference type="InterPro" id="IPR011059">
    <property type="entry name" value="Metal-dep_hydrolase_composite"/>
</dbReference>